<comment type="subcellular location">
    <subcellularLocation>
        <location evidence="1">Cell membrane</location>
        <topology evidence="1">Multi-pass membrane protein</topology>
    </subcellularLocation>
</comment>
<evidence type="ECO:0000256" key="8">
    <source>
        <dbReference type="ARBA" id="ARBA00037998"/>
    </source>
</evidence>
<keyword evidence="4 9" id="KW-0812">Transmembrane</keyword>
<dbReference type="PANTHER" id="PTHR11795">
    <property type="entry name" value="BRANCHED-CHAIN AMINO ACID TRANSPORT SYSTEM PERMEASE PROTEIN LIVH"/>
    <property type="match status" value="1"/>
</dbReference>
<feature type="transmembrane region" description="Helical" evidence="9">
    <location>
        <begin position="212"/>
        <end position="234"/>
    </location>
</feature>
<evidence type="ECO:0000256" key="9">
    <source>
        <dbReference type="SAM" id="Phobius"/>
    </source>
</evidence>
<feature type="transmembrane region" description="Helical" evidence="9">
    <location>
        <begin position="57"/>
        <end position="76"/>
    </location>
</feature>
<evidence type="ECO:0000256" key="1">
    <source>
        <dbReference type="ARBA" id="ARBA00004651"/>
    </source>
</evidence>
<feature type="transmembrane region" description="Helical" evidence="9">
    <location>
        <begin position="88"/>
        <end position="108"/>
    </location>
</feature>
<evidence type="ECO:0000256" key="4">
    <source>
        <dbReference type="ARBA" id="ARBA00022692"/>
    </source>
</evidence>
<keyword evidence="2" id="KW-0813">Transport</keyword>
<name>A0A6J7CMI5_9ZZZZ</name>
<keyword evidence="6 9" id="KW-1133">Transmembrane helix</keyword>
<evidence type="ECO:0000256" key="3">
    <source>
        <dbReference type="ARBA" id="ARBA00022475"/>
    </source>
</evidence>
<reference evidence="10" key="1">
    <citation type="submission" date="2020-05" db="EMBL/GenBank/DDBJ databases">
        <authorList>
            <person name="Chiriac C."/>
            <person name="Salcher M."/>
            <person name="Ghai R."/>
            <person name="Kavagutti S V."/>
        </authorList>
    </citation>
    <scope>NUCLEOTIDE SEQUENCE</scope>
</reference>
<dbReference type="AlphaFoldDB" id="A0A6J7CMI5"/>
<dbReference type="EMBL" id="CAFBLS010000009">
    <property type="protein sequence ID" value="CAB4859547.1"/>
    <property type="molecule type" value="Genomic_DNA"/>
</dbReference>
<keyword evidence="7 9" id="KW-0472">Membrane</keyword>
<feature type="transmembrane region" description="Helical" evidence="9">
    <location>
        <begin position="138"/>
        <end position="158"/>
    </location>
</feature>
<protein>
    <submittedName>
        <fullName evidence="10">Unannotated protein</fullName>
    </submittedName>
</protein>
<proteinExistence type="inferred from homology"/>
<feature type="transmembrane region" description="Helical" evidence="9">
    <location>
        <begin position="187"/>
        <end position="206"/>
    </location>
</feature>
<keyword evidence="5" id="KW-0029">Amino-acid transport</keyword>
<organism evidence="10">
    <name type="scientific">freshwater metagenome</name>
    <dbReference type="NCBI Taxonomy" id="449393"/>
    <lineage>
        <taxon>unclassified sequences</taxon>
        <taxon>metagenomes</taxon>
        <taxon>ecological metagenomes</taxon>
    </lineage>
</organism>
<evidence type="ECO:0000256" key="5">
    <source>
        <dbReference type="ARBA" id="ARBA00022970"/>
    </source>
</evidence>
<dbReference type="GO" id="GO:0022857">
    <property type="term" value="F:transmembrane transporter activity"/>
    <property type="evidence" value="ECO:0007669"/>
    <property type="project" value="InterPro"/>
</dbReference>
<dbReference type="Pfam" id="PF02653">
    <property type="entry name" value="BPD_transp_2"/>
    <property type="match status" value="1"/>
</dbReference>
<sequence length="295" mass="30715">MMSQLIQSIVDALSAGATLGLAALAIGLVFGVIRLANFAQAEIITGSAYCLIFTWDLGWYVAIPLSILVAIAMSLLMEFAVFSRMRTANPATLLIASFGLSFLIQRVYELMFSNNVRTAPVASGLAQTVEFAGVRVQLLSIATIVIAGALLLGLQLFLTRTSQGLQLKAAAADFKTARLVGIPAGRVIGLSFALSGILSAAVAFVLTVQTGAVGPSFGVQITILALVGAVIGGIDKISGSLAGGFLVGFATSMLATWLPQEMSNFKDAFVFVLVIGVLLFRPSGLLIKGRGVART</sequence>
<accession>A0A6J7CMI5</accession>
<evidence type="ECO:0000256" key="7">
    <source>
        <dbReference type="ARBA" id="ARBA00023136"/>
    </source>
</evidence>
<evidence type="ECO:0000256" key="6">
    <source>
        <dbReference type="ARBA" id="ARBA00022989"/>
    </source>
</evidence>
<evidence type="ECO:0000256" key="2">
    <source>
        <dbReference type="ARBA" id="ARBA00022448"/>
    </source>
</evidence>
<feature type="transmembrane region" description="Helical" evidence="9">
    <location>
        <begin position="12"/>
        <end position="37"/>
    </location>
</feature>
<dbReference type="GO" id="GO:0006865">
    <property type="term" value="P:amino acid transport"/>
    <property type="evidence" value="ECO:0007669"/>
    <property type="project" value="UniProtKB-KW"/>
</dbReference>
<feature type="transmembrane region" description="Helical" evidence="9">
    <location>
        <begin position="241"/>
        <end position="258"/>
    </location>
</feature>
<dbReference type="CDD" id="cd06582">
    <property type="entry name" value="TM_PBP1_LivH_like"/>
    <property type="match status" value="1"/>
</dbReference>
<keyword evidence="3" id="KW-1003">Cell membrane</keyword>
<gene>
    <name evidence="10" type="ORF">UFOPK3402_00135</name>
</gene>
<comment type="similarity">
    <text evidence="8">Belongs to the binding-protein-dependent transport system permease family. LivHM subfamily.</text>
</comment>
<evidence type="ECO:0000313" key="10">
    <source>
        <dbReference type="EMBL" id="CAB4859547.1"/>
    </source>
</evidence>
<dbReference type="InterPro" id="IPR001851">
    <property type="entry name" value="ABC_transp_permease"/>
</dbReference>
<dbReference type="GO" id="GO:0005886">
    <property type="term" value="C:plasma membrane"/>
    <property type="evidence" value="ECO:0007669"/>
    <property type="project" value="UniProtKB-SubCell"/>
</dbReference>
<feature type="transmembrane region" description="Helical" evidence="9">
    <location>
        <begin position="270"/>
        <end position="287"/>
    </location>
</feature>
<dbReference type="PANTHER" id="PTHR11795:SF449">
    <property type="entry name" value="BRANCHED-CHAIN AMINO ACID TRANSPORT PERMEASE PROTEIN LIVH-RELATED"/>
    <property type="match status" value="1"/>
</dbReference>
<dbReference type="InterPro" id="IPR052157">
    <property type="entry name" value="BCAA_transport_permease"/>
</dbReference>